<name>A1DCV9_NEOFI</name>
<organism evidence="1 2">
    <name type="scientific">Neosartorya fischeri (strain ATCC 1020 / DSM 3700 / CBS 544.65 / FGSC A1164 / JCM 1740 / NRRL 181 / WB 181)</name>
    <name type="common">Aspergillus fischerianus</name>
    <dbReference type="NCBI Taxonomy" id="331117"/>
    <lineage>
        <taxon>Eukaryota</taxon>
        <taxon>Fungi</taxon>
        <taxon>Dikarya</taxon>
        <taxon>Ascomycota</taxon>
        <taxon>Pezizomycotina</taxon>
        <taxon>Eurotiomycetes</taxon>
        <taxon>Eurotiomycetidae</taxon>
        <taxon>Eurotiales</taxon>
        <taxon>Aspergillaceae</taxon>
        <taxon>Aspergillus</taxon>
        <taxon>Aspergillus subgen. Fumigati</taxon>
    </lineage>
</organism>
<dbReference type="Gene3D" id="2.40.10.10">
    <property type="entry name" value="Trypsin-like serine proteases"/>
    <property type="match status" value="2"/>
</dbReference>
<dbReference type="Proteomes" id="UP000006702">
    <property type="component" value="Unassembled WGS sequence"/>
</dbReference>
<dbReference type="OMA" id="WIVRLDF"/>
<dbReference type="eggNOG" id="ENOG502SAKP">
    <property type="taxonomic scope" value="Eukaryota"/>
</dbReference>
<dbReference type="InterPro" id="IPR043504">
    <property type="entry name" value="Peptidase_S1_PA_chymotrypsin"/>
</dbReference>
<dbReference type="OrthoDB" id="5367135at2759"/>
<dbReference type="GeneID" id="4588059"/>
<keyword evidence="2" id="KW-1185">Reference proteome</keyword>
<dbReference type="AlphaFoldDB" id="A1DCV9"/>
<evidence type="ECO:0000313" key="1">
    <source>
        <dbReference type="EMBL" id="EAW19669.1"/>
    </source>
</evidence>
<dbReference type="RefSeq" id="XP_001261566.1">
    <property type="nucleotide sequence ID" value="XM_001261565.1"/>
</dbReference>
<evidence type="ECO:0000313" key="2">
    <source>
        <dbReference type="Proteomes" id="UP000006702"/>
    </source>
</evidence>
<dbReference type="KEGG" id="nfi:NFIA_027430"/>
<accession>A1DCV9</accession>
<dbReference type="VEuPathDB" id="FungiDB:NFIA_027430"/>
<dbReference type="InterPro" id="IPR009003">
    <property type="entry name" value="Peptidase_S1_PA"/>
</dbReference>
<reference evidence="2" key="1">
    <citation type="journal article" date="2008" name="PLoS Genet.">
        <title>Genomic islands in the pathogenic filamentous fungus Aspergillus fumigatus.</title>
        <authorList>
            <person name="Fedorova N.D."/>
            <person name="Khaldi N."/>
            <person name="Joardar V.S."/>
            <person name="Maiti R."/>
            <person name="Amedeo P."/>
            <person name="Anderson M.J."/>
            <person name="Crabtree J."/>
            <person name="Silva J.C."/>
            <person name="Badger J.H."/>
            <person name="Albarraq A."/>
            <person name="Angiuoli S."/>
            <person name="Bussey H."/>
            <person name="Bowyer P."/>
            <person name="Cotty P.J."/>
            <person name="Dyer P.S."/>
            <person name="Egan A."/>
            <person name="Galens K."/>
            <person name="Fraser-Liggett C.M."/>
            <person name="Haas B.J."/>
            <person name="Inman J.M."/>
            <person name="Kent R."/>
            <person name="Lemieux S."/>
            <person name="Malavazi I."/>
            <person name="Orvis J."/>
            <person name="Roemer T."/>
            <person name="Ronning C.M."/>
            <person name="Sundaram J.P."/>
            <person name="Sutton G."/>
            <person name="Turner G."/>
            <person name="Venter J.C."/>
            <person name="White O.R."/>
            <person name="Whitty B.R."/>
            <person name="Youngman P."/>
            <person name="Wolfe K.H."/>
            <person name="Goldman G.H."/>
            <person name="Wortman J.R."/>
            <person name="Jiang B."/>
            <person name="Denning D.W."/>
            <person name="Nierman W.C."/>
        </authorList>
    </citation>
    <scope>NUCLEOTIDE SEQUENCE [LARGE SCALE GENOMIC DNA]</scope>
    <source>
        <strain evidence="2">ATCC 1020 / DSM 3700 / CBS 544.65 / FGSC A1164 / JCM 1740 / NRRL 181 / WB 181</strain>
    </source>
</reference>
<protein>
    <recommendedName>
        <fullName evidence="3">Serine protease</fullName>
    </recommendedName>
</protein>
<sequence>MPGAKKPFILTAAHNIINKNQDHSENIVMRIKGLEKKFPIHRSTIRICPAYEKNPTTAAEEADWALIFTPDELEQEPARAGIEPLGFALKLAYEERLDCEMRVTGVPISNNKNNPNGAAMVPVTTTGKCLNPIVFPAQLEYTATTEKGLSGSPVWTMYNGVPTVLAIHNNGTRRKKYSRGTRLTFEVLRQICVWADCEKRDQLIRINSQTPLPLYLAYAPAFGVLHVVVKEADDPQLMRFNIIPVLAAEAAPKDIEKSRSIQFGLYQTHNGQPHWVSWNIDQFTAGTGTATMVSDRSRARVARGWQDGAGKPFRILVDSSADPYKLVVLLNRASTSRLTWEGEEFSILSFRKFRQAQPSKNPSIPDTFIQEEHA</sequence>
<dbReference type="STRING" id="331117.A1DCV9"/>
<evidence type="ECO:0008006" key="3">
    <source>
        <dbReference type="Google" id="ProtNLM"/>
    </source>
</evidence>
<gene>
    <name evidence="1" type="ORF">NFIA_027430</name>
</gene>
<dbReference type="HOGENOM" id="CLU_739856_0_0_1"/>
<dbReference type="SUPFAM" id="SSF50494">
    <property type="entry name" value="Trypsin-like serine proteases"/>
    <property type="match status" value="1"/>
</dbReference>
<dbReference type="EMBL" id="DS027695">
    <property type="protein sequence ID" value="EAW19669.1"/>
    <property type="molecule type" value="Genomic_DNA"/>
</dbReference>
<proteinExistence type="predicted"/>